<evidence type="ECO:0000256" key="2">
    <source>
        <dbReference type="SAM" id="Phobius"/>
    </source>
</evidence>
<organism evidence="3 4">
    <name type="scientific">Endozoicomonas lisbonensis</name>
    <dbReference type="NCBI Taxonomy" id="3120522"/>
    <lineage>
        <taxon>Bacteria</taxon>
        <taxon>Pseudomonadati</taxon>
        <taxon>Pseudomonadota</taxon>
        <taxon>Gammaproteobacteria</taxon>
        <taxon>Oceanospirillales</taxon>
        <taxon>Endozoicomonadaceae</taxon>
        <taxon>Endozoicomonas</taxon>
    </lineage>
</organism>
<dbReference type="RefSeq" id="WP_354010357.1">
    <property type="nucleotide sequence ID" value="NZ_JBEWTA010000001.1"/>
</dbReference>
<keyword evidence="4" id="KW-1185">Reference proteome</keyword>
<gene>
    <name evidence="3" type="ORF">V5J35_001180</name>
</gene>
<name>A0ABV2SE08_9GAMM</name>
<comment type="caution">
    <text evidence="3">The sequence shown here is derived from an EMBL/GenBank/DDBJ whole genome shotgun (WGS) entry which is preliminary data.</text>
</comment>
<protein>
    <submittedName>
        <fullName evidence="3">Uncharacterized protein</fullName>
    </submittedName>
</protein>
<dbReference type="EMBL" id="JBEWTB010000002">
    <property type="protein sequence ID" value="MET4755988.1"/>
    <property type="molecule type" value="Genomic_DNA"/>
</dbReference>
<sequence length="302" mass="33722">MSSPILSTSHPFISGNWHRAWLLMAAFVITAIIAGCGSPVPYTMKESPEPLAQDVNELKMTMLTDIASIIFSDSELNTDVKTSIARQAISPLRKTSEIQISGADKVTRPVAVSFQKAFEQSLVNMINESKITQVTVIIHTRKPTTPLCNPPGKVLTETLPPSMKSDTARRKTIEDRTITLRRMAKQPEIDLYVAYIHNGLNKRSLEEQAIYRSEVSNPENTSLHDSEMACTEMPDEIVGASYLITTRQGHKLYFGNNGVQAIDGSGNTLWRYWFGGLNDAVVNKRYREVTDYLRKCGLDLKL</sequence>
<keyword evidence="2" id="KW-0472">Membrane</keyword>
<evidence type="ECO:0000256" key="1">
    <source>
        <dbReference type="SAM" id="MobiDB-lite"/>
    </source>
</evidence>
<accession>A0ABV2SE08</accession>
<feature type="region of interest" description="Disordered" evidence="1">
    <location>
        <begin position="148"/>
        <end position="170"/>
    </location>
</feature>
<evidence type="ECO:0000313" key="4">
    <source>
        <dbReference type="Proteomes" id="UP001549366"/>
    </source>
</evidence>
<feature type="transmembrane region" description="Helical" evidence="2">
    <location>
        <begin position="20"/>
        <end position="40"/>
    </location>
</feature>
<keyword evidence="2" id="KW-1133">Transmembrane helix</keyword>
<dbReference type="Proteomes" id="UP001549366">
    <property type="component" value="Unassembled WGS sequence"/>
</dbReference>
<reference evidence="3 4" key="1">
    <citation type="submission" date="2024-06" db="EMBL/GenBank/DDBJ databases">
        <title>Genomic Encyclopedia of Type Strains, Phase V (KMG-V): Genome sequencing to study the core and pangenomes of soil and plant-associated prokaryotes.</title>
        <authorList>
            <person name="Whitman W."/>
        </authorList>
    </citation>
    <scope>NUCLEOTIDE SEQUENCE [LARGE SCALE GENOMIC DNA]</scope>
    <source>
        <strain evidence="3 4">NE40</strain>
    </source>
</reference>
<proteinExistence type="predicted"/>
<keyword evidence="2" id="KW-0812">Transmembrane</keyword>
<evidence type="ECO:0000313" key="3">
    <source>
        <dbReference type="EMBL" id="MET4755988.1"/>
    </source>
</evidence>